<dbReference type="InterPro" id="IPR007048">
    <property type="entry name" value="IraD/Gp25-like"/>
</dbReference>
<evidence type="ECO:0000313" key="2">
    <source>
        <dbReference type="EMBL" id="QEL19459.1"/>
    </source>
</evidence>
<dbReference type="Proteomes" id="UP000324974">
    <property type="component" value="Chromosome"/>
</dbReference>
<sequence>MPTPALPTALTPSVFDRLTDPEAGGPGLRIGYTLSQMMTAVRIDLEELLNTHSPYEDVPAEFPLVADSVLTYGLPDVTALPAAGDADKQRLGYLLAGIIARHEPRLIGVTVTLLDGESRSDLQVQFRIDARLAVDPSPEVGFVTVMDIFSGATSVNVADD</sequence>
<dbReference type="OrthoDB" id="271327at2"/>
<dbReference type="NCBIfam" id="TIGR03357">
    <property type="entry name" value="VI_zyme"/>
    <property type="match status" value="1"/>
</dbReference>
<feature type="domain" description="IraD/Gp25-like" evidence="1">
    <location>
        <begin position="36"/>
        <end position="136"/>
    </location>
</feature>
<dbReference type="Pfam" id="PF04965">
    <property type="entry name" value="GPW_gp25"/>
    <property type="match status" value="1"/>
</dbReference>
<accession>A0A5C1AJ35</accession>
<dbReference type="InterPro" id="IPR017737">
    <property type="entry name" value="TssE1-like"/>
</dbReference>
<dbReference type="PANTHER" id="PTHR38595:SF1">
    <property type="entry name" value="TYPE VI SECRETION SYSTEM COMPONENT TSSE1"/>
    <property type="match status" value="1"/>
</dbReference>
<dbReference type="AlphaFoldDB" id="A0A5C1AJ35"/>
<reference evidence="3" key="1">
    <citation type="submission" date="2019-08" db="EMBL/GenBank/DDBJ databases">
        <title>Limnoglobus roseus gen. nov., sp. nov., a novel freshwater planctomycete with a giant genome from the family Gemmataceae.</title>
        <authorList>
            <person name="Kulichevskaya I.S."/>
            <person name="Naumoff D.G."/>
            <person name="Miroshnikov K."/>
            <person name="Ivanova A."/>
            <person name="Philippov D.A."/>
            <person name="Hakobyan A."/>
            <person name="Rijpstra I.C."/>
            <person name="Sinninghe Damste J.S."/>
            <person name="Liesack W."/>
            <person name="Dedysh S.N."/>
        </authorList>
    </citation>
    <scope>NUCLEOTIDE SEQUENCE [LARGE SCALE GENOMIC DNA]</scope>
    <source>
        <strain evidence="3">PX52</strain>
    </source>
</reference>
<dbReference type="KEGG" id="lrs:PX52LOC_06531"/>
<dbReference type="RefSeq" id="WP_149113844.1">
    <property type="nucleotide sequence ID" value="NZ_CP042425.1"/>
</dbReference>
<dbReference type="EMBL" id="CP042425">
    <property type="protein sequence ID" value="QEL19459.1"/>
    <property type="molecule type" value="Genomic_DNA"/>
</dbReference>
<evidence type="ECO:0000259" key="1">
    <source>
        <dbReference type="Pfam" id="PF04965"/>
    </source>
</evidence>
<dbReference type="InterPro" id="IPR053176">
    <property type="entry name" value="T6SS_TssE1-like"/>
</dbReference>
<organism evidence="2 3">
    <name type="scientific">Limnoglobus roseus</name>
    <dbReference type="NCBI Taxonomy" id="2598579"/>
    <lineage>
        <taxon>Bacteria</taxon>
        <taxon>Pseudomonadati</taxon>
        <taxon>Planctomycetota</taxon>
        <taxon>Planctomycetia</taxon>
        <taxon>Gemmatales</taxon>
        <taxon>Gemmataceae</taxon>
        <taxon>Limnoglobus</taxon>
    </lineage>
</organism>
<gene>
    <name evidence="2" type="ORF">PX52LOC_06531</name>
</gene>
<dbReference type="PANTHER" id="PTHR38595">
    <property type="entry name" value="CYTOPLASMIC PROTEIN-RELATED"/>
    <property type="match status" value="1"/>
</dbReference>
<protein>
    <submittedName>
        <fullName evidence="2">Type VI secretion system baseplate subunit TssE</fullName>
    </submittedName>
</protein>
<keyword evidence="3" id="KW-1185">Reference proteome</keyword>
<evidence type="ECO:0000313" key="3">
    <source>
        <dbReference type="Proteomes" id="UP000324974"/>
    </source>
</evidence>
<name>A0A5C1AJ35_9BACT</name>
<proteinExistence type="predicted"/>
<dbReference type="SUPFAM" id="SSF160719">
    <property type="entry name" value="gpW/gp25-like"/>
    <property type="match status" value="1"/>
</dbReference>